<dbReference type="SUPFAM" id="SSF53187">
    <property type="entry name" value="Zn-dependent exopeptidases"/>
    <property type="match status" value="1"/>
</dbReference>
<evidence type="ECO:0000256" key="5">
    <source>
        <dbReference type="ARBA" id="ARBA00022833"/>
    </source>
</evidence>
<evidence type="ECO:0000256" key="4">
    <source>
        <dbReference type="ARBA" id="ARBA00022801"/>
    </source>
</evidence>
<protein>
    <submittedName>
        <fullName evidence="7">M20 family metallopeptidase</fullName>
    </submittedName>
</protein>
<evidence type="ECO:0000313" key="7">
    <source>
        <dbReference type="EMBL" id="MEQ4486542.1"/>
    </source>
</evidence>
<keyword evidence="5" id="KW-0862">Zinc</keyword>
<dbReference type="PROSITE" id="PS00758">
    <property type="entry name" value="ARGE_DAPE_CPG2_1"/>
    <property type="match status" value="1"/>
</dbReference>
<comment type="similarity">
    <text evidence="2">Belongs to the peptidase M20A family.</text>
</comment>
<evidence type="ECO:0000256" key="1">
    <source>
        <dbReference type="ARBA" id="ARBA00001947"/>
    </source>
</evidence>
<evidence type="ECO:0000256" key="3">
    <source>
        <dbReference type="ARBA" id="ARBA00022723"/>
    </source>
</evidence>
<dbReference type="Gene3D" id="3.40.630.10">
    <property type="entry name" value="Zn peptidases"/>
    <property type="match status" value="1"/>
</dbReference>
<reference evidence="7 8" key="1">
    <citation type="journal article" date="2023" name="Genome Announc.">
        <title>Pan-Genome Analyses of the Genus Cohnella and Proposal of the Novel Species Cohnella silvisoli sp. nov., Isolated from Forest Soil.</title>
        <authorList>
            <person name="Wang C."/>
            <person name="Mao L."/>
            <person name="Bao G."/>
            <person name="Zhu H."/>
        </authorList>
    </citation>
    <scope>NUCLEOTIDE SEQUENCE [LARGE SCALE GENOMIC DNA]</scope>
    <source>
        <strain evidence="7 8">NL03-T5-1</strain>
    </source>
</reference>
<dbReference type="PANTHER" id="PTHR43808:SF8">
    <property type="entry name" value="PEPTIDASE M20 DIMERISATION DOMAIN-CONTAINING PROTEIN"/>
    <property type="match status" value="1"/>
</dbReference>
<organism evidence="7 8">
    <name type="scientific">Cohnella silvisoli</name>
    <dbReference type="NCBI Taxonomy" id="2873699"/>
    <lineage>
        <taxon>Bacteria</taxon>
        <taxon>Bacillati</taxon>
        <taxon>Bacillota</taxon>
        <taxon>Bacilli</taxon>
        <taxon>Bacillales</taxon>
        <taxon>Paenibacillaceae</taxon>
        <taxon>Cohnella</taxon>
    </lineage>
</organism>
<comment type="cofactor">
    <cofactor evidence="1">
        <name>Zn(2+)</name>
        <dbReference type="ChEBI" id="CHEBI:29105"/>
    </cofactor>
</comment>
<evidence type="ECO:0000313" key="8">
    <source>
        <dbReference type="Proteomes" id="UP001493487"/>
    </source>
</evidence>
<keyword evidence="8" id="KW-1185">Reference proteome</keyword>
<proteinExistence type="inferred from homology"/>
<sequence length="384" mass="42102">MKHRSVEILEELIRIPSVNPHFNSGGCGEQKISEYIEQRCLRSGLKVTRQQVFPGRDNLIIELRTGKPDMALLFEAHMDTVAFGSMVNPLVPTYLEERLYGRGACDTKACLGAMIYAMEECAKHPENLSCDLILCASVDEEHAYRGLMAFMELDIPIVGAVVGETTEMGIVVAHKGCVRFAVHTHGKAAHSSIATNGNNAIYQMVKIIRYITEQMEPALATRSHPLCGSPSVVVGTIRGGEQINIVPESCSIEVDWRIIPGEDPVEVMKWIRTSLGQAMEGEGVDFTIEQLLLDYPLNTPFDSLVVQHAQSICGQLNLSDSPIGVPYGSDASKLQQLKRIPSIVFGPGSVAQAHSKEEWVPVKDVQLAAEFYVKLAQSFGKPLA</sequence>
<dbReference type="InterPro" id="IPR036264">
    <property type="entry name" value="Bact_exopeptidase_dim_dom"/>
</dbReference>
<dbReference type="Pfam" id="PF07687">
    <property type="entry name" value="M20_dimer"/>
    <property type="match status" value="1"/>
</dbReference>
<evidence type="ECO:0000256" key="2">
    <source>
        <dbReference type="ARBA" id="ARBA00006247"/>
    </source>
</evidence>
<dbReference type="EMBL" id="JASKHM010000022">
    <property type="protein sequence ID" value="MEQ4486542.1"/>
    <property type="molecule type" value="Genomic_DNA"/>
</dbReference>
<dbReference type="CDD" id="cd03894">
    <property type="entry name" value="M20_ArgE"/>
    <property type="match status" value="1"/>
</dbReference>
<dbReference type="Proteomes" id="UP001493487">
    <property type="component" value="Unassembled WGS sequence"/>
</dbReference>
<comment type="caution">
    <text evidence="7">The sequence shown here is derived from an EMBL/GenBank/DDBJ whole genome shotgun (WGS) entry which is preliminary data.</text>
</comment>
<dbReference type="InterPro" id="IPR050072">
    <property type="entry name" value="Peptidase_M20A"/>
</dbReference>
<dbReference type="InterPro" id="IPR011650">
    <property type="entry name" value="Peptidase_M20_dimer"/>
</dbReference>
<dbReference type="InterPro" id="IPR001261">
    <property type="entry name" value="ArgE/DapE_CS"/>
</dbReference>
<keyword evidence="4" id="KW-0378">Hydrolase</keyword>
<dbReference type="PANTHER" id="PTHR43808">
    <property type="entry name" value="ACETYLORNITHINE DEACETYLASE"/>
    <property type="match status" value="1"/>
</dbReference>
<keyword evidence="3" id="KW-0479">Metal-binding</keyword>
<accession>A0ABV1L3E7</accession>
<dbReference type="InterPro" id="IPR002933">
    <property type="entry name" value="Peptidase_M20"/>
</dbReference>
<feature type="domain" description="Peptidase M20 dimerisation" evidence="6">
    <location>
        <begin position="172"/>
        <end position="278"/>
    </location>
</feature>
<dbReference type="SUPFAM" id="SSF55031">
    <property type="entry name" value="Bacterial exopeptidase dimerisation domain"/>
    <property type="match status" value="1"/>
</dbReference>
<name>A0ABV1L3E7_9BACL</name>
<gene>
    <name evidence="7" type="ORF">QJS35_29630</name>
</gene>
<dbReference type="Gene3D" id="3.30.70.360">
    <property type="match status" value="1"/>
</dbReference>
<evidence type="ECO:0000259" key="6">
    <source>
        <dbReference type="Pfam" id="PF07687"/>
    </source>
</evidence>
<dbReference type="RefSeq" id="WP_232184566.1">
    <property type="nucleotide sequence ID" value="NZ_JAIOAP010000003.1"/>
</dbReference>
<dbReference type="Pfam" id="PF01546">
    <property type="entry name" value="Peptidase_M20"/>
    <property type="match status" value="1"/>
</dbReference>